<proteinExistence type="predicted"/>
<dbReference type="EMBL" id="JATAAI010000016">
    <property type="protein sequence ID" value="KAK1739993.1"/>
    <property type="molecule type" value="Genomic_DNA"/>
</dbReference>
<comment type="caution">
    <text evidence="2">The sequence shown here is derived from an EMBL/GenBank/DDBJ whole genome shotgun (WGS) entry which is preliminary data.</text>
</comment>
<evidence type="ECO:0000313" key="3">
    <source>
        <dbReference type="Proteomes" id="UP001224775"/>
    </source>
</evidence>
<gene>
    <name evidence="2" type="ORF">QTG54_008943</name>
</gene>
<organism evidence="2 3">
    <name type="scientific">Skeletonema marinoi</name>
    <dbReference type="NCBI Taxonomy" id="267567"/>
    <lineage>
        <taxon>Eukaryota</taxon>
        <taxon>Sar</taxon>
        <taxon>Stramenopiles</taxon>
        <taxon>Ochrophyta</taxon>
        <taxon>Bacillariophyta</taxon>
        <taxon>Coscinodiscophyceae</taxon>
        <taxon>Thalassiosirophycidae</taxon>
        <taxon>Thalassiosirales</taxon>
        <taxon>Skeletonemataceae</taxon>
        <taxon>Skeletonema</taxon>
        <taxon>Skeletonema marinoi-dohrnii complex</taxon>
    </lineage>
</organism>
<feature type="compositionally biased region" description="Low complexity" evidence="1">
    <location>
        <begin position="148"/>
        <end position="162"/>
    </location>
</feature>
<protein>
    <submittedName>
        <fullName evidence="2">Uncharacterized protein</fullName>
    </submittedName>
</protein>
<sequence length="162" mass="17862">MTIIDVFETDVDGKLLSYCPTFDNRAVHKTKETVERLKKGATQLKERMGVIAQSPAGKRVNKAAGHVGRIGMTAALRVGSMVKSKIEEIGTDEMMKRRTREEEKKLEKLYHNEIMSNDGKGVGSLGDKEAKAKKDGGDADRGQDYISDDSVSSPTSSRRMEV</sequence>
<dbReference type="AlphaFoldDB" id="A0AAD9DBS0"/>
<keyword evidence="3" id="KW-1185">Reference proteome</keyword>
<evidence type="ECO:0000313" key="2">
    <source>
        <dbReference type="EMBL" id="KAK1739993.1"/>
    </source>
</evidence>
<accession>A0AAD9DBS0</accession>
<dbReference type="Proteomes" id="UP001224775">
    <property type="component" value="Unassembled WGS sequence"/>
</dbReference>
<name>A0AAD9DBS0_9STRA</name>
<evidence type="ECO:0000256" key="1">
    <source>
        <dbReference type="SAM" id="MobiDB-lite"/>
    </source>
</evidence>
<feature type="compositionally biased region" description="Basic and acidic residues" evidence="1">
    <location>
        <begin position="126"/>
        <end position="143"/>
    </location>
</feature>
<reference evidence="2" key="1">
    <citation type="submission" date="2023-06" db="EMBL/GenBank/DDBJ databases">
        <title>Survivors Of The Sea: Transcriptome response of Skeletonema marinoi to long-term dormancy.</title>
        <authorList>
            <person name="Pinder M.I.M."/>
            <person name="Kourtchenko O."/>
            <person name="Robertson E.K."/>
            <person name="Larsson T."/>
            <person name="Maumus F."/>
            <person name="Osuna-Cruz C.M."/>
            <person name="Vancaester E."/>
            <person name="Stenow R."/>
            <person name="Vandepoele K."/>
            <person name="Ploug H."/>
            <person name="Bruchert V."/>
            <person name="Godhe A."/>
            <person name="Topel M."/>
        </authorList>
    </citation>
    <scope>NUCLEOTIDE SEQUENCE</scope>
    <source>
        <strain evidence="2">R05AC</strain>
    </source>
</reference>
<feature type="region of interest" description="Disordered" evidence="1">
    <location>
        <begin position="109"/>
        <end position="162"/>
    </location>
</feature>